<evidence type="ECO:0000313" key="1">
    <source>
        <dbReference type="EMBL" id="KEF38567.1"/>
    </source>
</evidence>
<dbReference type="PATRIC" id="fig|1348973.3.peg.2129"/>
<sequence length="73" mass="8298">MLLSNKARDCYEADKRMEGFSPQTLRAYKLQTDLLIRHFSDVKIDSLIIVQLKEYLSILSKNLKPASLAQGLG</sequence>
<protein>
    <submittedName>
        <fullName evidence="1">Uncharacterized protein</fullName>
    </submittedName>
</protein>
<evidence type="ECO:0000313" key="2">
    <source>
        <dbReference type="Proteomes" id="UP000027936"/>
    </source>
</evidence>
<comment type="caution">
    <text evidence="1">The sequence shown here is derived from an EMBL/GenBank/DDBJ whole genome shotgun (WGS) entry which is preliminary data.</text>
</comment>
<proteinExistence type="predicted"/>
<dbReference type="RefSeq" id="WP_051678168.1">
    <property type="nucleotide sequence ID" value="NZ_JJRY01000007.1"/>
</dbReference>
<organism evidence="1 2">
    <name type="scientific">Schinkia azotoformans MEV2011</name>
    <dbReference type="NCBI Taxonomy" id="1348973"/>
    <lineage>
        <taxon>Bacteria</taxon>
        <taxon>Bacillati</taxon>
        <taxon>Bacillota</taxon>
        <taxon>Bacilli</taxon>
        <taxon>Bacillales</taxon>
        <taxon>Bacillaceae</taxon>
        <taxon>Calidifontibacillus/Schinkia group</taxon>
        <taxon>Schinkia</taxon>
    </lineage>
</organism>
<dbReference type="AlphaFoldDB" id="A0A072NMU7"/>
<reference evidence="1 2" key="1">
    <citation type="submission" date="2014-04" db="EMBL/GenBank/DDBJ databases">
        <title>Draft genome sequence of Bacillus azotoformans MEV2011, a (co-) denitrifying strain unable to grow in the presence of oxygen.</title>
        <authorList>
            <person name="Nielsen M."/>
            <person name="Schreiber L."/>
            <person name="Finster K."/>
            <person name="Schramm A."/>
        </authorList>
    </citation>
    <scope>NUCLEOTIDE SEQUENCE [LARGE SCALE GENOMIC DNA]</scope>
    <source>
        <strain evidence="1 2">MEV2011</strain>
    </source>
</reference>
<dbReference type="Proteomes" id="UP000027936">
    <property type="component" value="Unassembled WGS sequence"/>
</dbReference>
<gene>
    <name evidence="1" type="ORF">M670_02193</name>
</gene>
<accession>A0A072NMU7</accession>
<dbReference type="EMBL" id="JJRY01000007">
    <property type="protein sequence ID" value="KEF38567.1"/>
    <property type="molecule type" value="Genomic_DNA"/>
</dbReference>
<name>A0A072NMU7_SCHAZ</name>
<dbReference type="OrthoDB" id="9801717at2"/>